<keyword evidence="4 6" id="KW-0904">Protein phosphatase</keyword>
<dbReference type="RefSeq" id="XP_030841422.1">
    <property type="nucleotide sequence ID" value="XM_030985562.1"/>
</dbReference>
<keyword evidence="10" id="KW-1185">Reference proteome</keyword>
<feature type="compositionally biased region" description="Low complexity" evidence="7">
    <location>
        <begin position="317"/>
        <end position="330"/>
    </location>
</feature>
<dbReference type="EnsemblMetazoa" id="XM_030985562">
    <property type="protein sequence ID" value="XP_030841422"/>
    <property type="gene ID" value="LOC576121"/>
</dbReference>
<comment type="function">
    <text evidence="6">Tyrosine protein phosphatase which functions as a dosage-dependent inducer of mitotic progression.</text>
</comment>
<dbReference type="CDD" id="cd01530">
    <property type="entry name" value="Cdc25"/>
    <property type="match status" value="1"/>
</dbReference>
<evidence type="ECO:0000313" key="9">
    <source>
        <dbReference type="EnsemblMetazoa" id="XP_030841422"/>
    </source>
</evidence>
<dbReference type="RefSeq" id="XP_030841421.1">
    <property type="nucleotide sequence ID" value="XM_030985561.1"/>
</dbReference>
<dbReference type="GO" id="GO:0032502">
    <property type="term" value="P:developmental process"/>
    <property type="evidence" value="ECO:0007669"/>
    <property type="project" value="UniProtKB-ARBA"/>
</dbReference>
<evidence type="ECO:0000256" key="7">
    <source>
        <dbReference type="SAM" id="MobiDB-lite"/>
    </source>
</evidence>
<reference evidence="9" key="2">
    <citation type="submission" date="2021-01" db="UniProtKB">
        <authorList>
            <consortium name="EnsemblMetazoa"/>
        </authorList>
    </citation>
    <scope>IDENTIFICATION</scope>
</reference>
<feature type="domain" description="Rhodanese" evidence="8">
    <location>
        <begin position="487"/>
        <end position="596"/>
    </location>
</feature>
<dbReference type="InParanoid" id="A0A7M7NVM3"/>
<dbReference type="EnsemblMetazoa" id="XM_030985561">
    <property type="protein sequence ID" value="XP_030841421"/>
    <property type="gene ID" value="LOC576121"/>
</dbReference>
<dbReference type="PANTHER" id="PTHR10828:SF76">
    <property type="entry name" value="M-PHASE INDUCER PHOSPHATASE"/>
    <property type="match status" value="1"/>
</dbReference>
<comment type="similarity">
    <text evidence="1 6">Belongs to the MPI phosphatase family.</text>
</comment>
<dbReference type="GO" id="GO:0005737">
    <property type="term" value="C:cytoplasm"/>
    <property type="evidence" value="ECO:0000318"/>
    <property type="project" value="GO_Central"/>
</dbReference>
<keyword evidence="3 6" id="KW-0378">Hydrolase</keyword>
<keyword evidence="6" id="KW-0498">Mitosis</keyword>
<proteinExistence type="inferred from homology"/>
<evidence type="ECO:0000259" key="8">
    <source>
        <dbReference type="PROSITE" id="PS50206"/>
    </source>
</evidence>
<organism evidence="9 10">
    <name type="scientific">Strongylocentrotus purpuratus</name>
    <name type="common">Purple sea urchin</name>
    <dbReference type="NCBI Taxonomy" id="7668"/>
    <lineage>
        <taxon>Eukaryota</taxon>
        <taxon>Metazoa</taxon>
        <taxon>Echinodermata</taxon>
        <taxon>Eleutherozoa</taxon>
        <taxon>Echinozoa</taxon>
        <taxon>Echinoidea</taxon>
        <taxon>Euechinoidea</taxon>
        <taxon>Echinacea</taxon>
        <taxon>Camarodonta</taxon>
        <taxon>Echinidea</taxon>
        <taxon>Strongylocentrotidae</taxon>
        <taxon>Strongylocentrotus</taxon>
    </lineage>
</organism>
<dbReference type="OrthoDB" id="9999371at2759"/>
<feature type="region of interest" description="Disordered" evidence="7">
    <location>
        <begin position="313"/>
        <end position="412"/>
    </location>
</feature>
<dbReference type="PRINTS" id="PR00716">
    <property type="entry name" value="MPIPHPHTASE"/>
</dbReference>
<dbReference type="PROSITE" id="PS50206">
    <property type="entry name" value="RHODANESE_3"/>
    <property type="match status" value="1"/>
</dbReference>
<dbReference type="SUPFAM" id="SSF52821">
    <property type="entry name" value="Rhodanese/Cell cycle control phosphatase"/>
    <property type="match status" value="1"/>
</dbReference>
<evidence type="ECO:0000256" key="4">
    <source>
        <dbReference type="ARBA" id="ARBA00022912"/>
    </source>
</evidence>
<keyword evidence="2 6" id="KW-0132">Cell division</keyword>
<dbReference type="Gene3D" id="3.40.250.10">
    <property type="entry name" value="Rhodanese-like domain"/>
    <property type="match status" value="1"/>
</dbReference>
<dbReference type="GO" id="GO:0005634">
    <property type="term" value="C:nucleus"/>
    <property type="evidence" value="ECO:0000318"/>
    <property type="project" value="GO_Central"/>
</dbReference>
<name>A0A7M7NVM3_STRPU</name>
<reference evidence="10" key="1">
    <citation type="submission" date="2015-02" db="EMBL/GenBank/DDBJ databases">
        <title>Genome sequencing for Strongylocentrotus purpuratus.</title>
        <authorList>
            <person name="Murali S."/>
            <person name="Liu Y."/>
            <person name="Vee V."/>
            <person name="English A."/>
            <person name="Wang M."/>
            <person name="Skinner E."/>
            <person name="Han Y."/>
            <person name="Muzny D.M."/>
            <person name="Worley K.C."/>
            <person name="Gibbs R.A."/>
        </authorList>
    </citation>
    <scope>NUCLEOTIDE SEQUENCE</scope>
</reference>
<evidence type="ECO:0000256" key="5">
    <source>
        <dbReference type="ARBA" id="ARBA00023306"/>
    </source>
</evidence>
<dbReference type="Pfam" id="PF06617">
    <property type="entry name" value="M-inducer_phosp"/>
    <property type="match status" value="2"/>
</dbReference>
<feature type="region of interest" description="Disordered" evidence="7">
    <location>
        <begin position="263"/>
        <end position="296"/>
    </location>
</feature>
<protein>
    <recommendedName>
        <fullName evidence="6">M-phase inducer phosphatase</fullName>
        <ecNumber evidence="6">3.1.3.48</ecNumber>
    </recommendedName>
</protein>
<evidence type="ECO:0000256" key="1">
    <source>
        <dbReference type="ARBA" id="ARBA00011065"/>
    </source>
</evidence>
<dbReference type="AlphaFoldDB" id="A0A7M7NVM3"/>
<dbReference type="InterPro" id="IPR000751">
    <property type="entry name" value="MPI_Phosphatase"/>
</dbReference>
<keyword evidence="5 6" id="KW-0131">Cell cycle</keyword>
<sequence length="636" mass="71177">MDELDIMERNKKKLTLPLSNDCVFSPCFSQTQASPVTALSMSMVTLSCMGGTPKRRLSMSSIGEASPVPPNLSRHSSHSSGVSVGTPSPCESPLILGTFQPINPSNDQPESSRHSTQFRRFNSMPLRLQQQHQESPSLQMFHRPRLIRQHGLEEPMKEEEKEDGLWMMKPAGKRKDSEEEKEEEKADSMQLDLPSPDIVEEATLPSEGFTFVMPKPLSARPASSRVSSLNFAPAGSRPISAPATLLDEEDDDDAIQLQEDRLTSFHDDEDDDADNDDGFSDIFDTDSQEGSSSAFSDGLAGLIHGALISPAGKAINSPPSHSIASESSQSGNIPNRGVDCNTLRTTPSGGPRCRKGIFKIPSQPVLARRNSSFLKRTERPQDTPSPVQNKRPRSSSVASPQVTSMEAEKTSPKNRMCLGRSLSMLSPNDPYFRRIDQALSIEGGQHNLTGDRTKACSVPLVTGKQKDLKCISPETMCRLLRSEYDQEIAECHVIDCRYPYEFNGGHIKGAINIYEEVELKKMFLENPLPPLPNNGRRVYIFHCEFSSQRGPKMLRLLRAQDRAANLENYPALYYPELYLLNEGYKAFFEYSTEFCEPKIYTPMNHDDHLEDLRYFRAKSKSWTERSRLVTRSKSLF</sequence>
<dbReference type="InterPro" id="IPR036873">
    <property type="entry name" value="Rhodanese-like_dom_sf"/>
</dbReference>
<evidence type="ECO:0000256" key="3">
    <source>
        <dbReference type="ARBA" id="ARBA00022801"/>
    </source>
</evidence>
<feature type="region of interest" description="Disordered" evidence="7">
    <location>
        <begin position="168"/>
        <end position="190"/>
    </location>
</feature>
<dbReference type="Pfam" id="PF00581">
    <property type="entry name" value="Rhodanese"/>
    <property type="match status" value="1"/>
</dbReference>
<feature type="compositionally biased region" description="Polar residues" evidence="7">
    <location>
        <begin position="100"/>
        <end position="115"/>
    </location>
</feature>
<evidence type="ECO:0000256" key="6">
    <source>
        <dbReference type="RuleBase" id="RU368028"/>
    </source>
</evidence>
<feature type="region of interest" description="Disordered" evidence="7">
    <location>
        <begin position="55"/>
        <end position="115"/>
    </location>
</feature>
<dbReference type="GO" id="GO:0004725">
    <property type="term" value="F:protein tyrosine phosphatase activity"/>
    <property type="evidence" value="ECO:0000318"/>
    <property type="project" value="GO_Central"/>
</dbReference>
<evidence type="ECO:0000313" key="10">
    <source>
        <dbReference type="Proteomes" id="UP000007110"/>
    </source>
</evidence>
<feature type="region of interest" description="Disordered" evidence="7">
    <location>
        <begin position="228"/>
        <end position="248"/>
    </location>
</feature>
<dbReference type="PANTHER" id="PTHR10828">
    <property type="entry name" value="M-PHASE INDUCER PHOSPHATASE DUAL SPECIFICITY PHOSPHATASE CDC25"/>
    <property type="match status" value="1"/>
</dbReference>
<comment type="catalytic activity">
    <reaction evidence="6">
        <text>O-phospho-L-tyrosyl-[protein] + H2O = L-tyrosyl-[protein] + phosphate</text>
        <dbReference type="Rhea" id="RHEA:10684"/>
        <dbReference type="Rhea" id="RHEA-COMP:10136"/>
        <dbReference type="Rhea" id="RHEA-COMP:20101"/>
        <dbReference type="ChEBI" id="CHEBI:15377"/>
        <dbReference type="ChEBI" id="CHEBI:43474"/>
        <dbReference type="ChEBI" id="CHEBI:46858"/>
        <dbReference type="ChEBI" id="CHEBI:61978"/>
        <dbReference type="EC" id="3.1.3.48"/>
    </reaction>
</comment>
<dbReference type="InterPro" id="IPR001763">
    <property type="entry name" value="Rhodanese-like_dom"/>
</dbReference>
<feature type="compositionally biased region" description="Basic and acidic residues" evidence="7">
    <location>
        <begin position="173"/>
        <end position="187"/>
    </location>
</feature>
<feature type="compositionally biased region" description="Polar residues" evidence="7">
    <location>
        <begin position="382"/>
        <end position="404"/>
    </location>
</feature>
<dbReference type="Proteomes" id="UP000007110">
    <property type="component" value="Unassembled WGS sequence"/>
</dbReference>
<dbReference type="GeneID" id="576121"/>
<dbReference type="GO" id="GO:0009794">
    <property type="term" value="P:regulation of mitotic cell cycle, embryonic"/>
    <property type="evidence" value="ECO:0007669"/>
    <property type="project" value="UniProtKB-ARBA"/>
</dbReference>
<dbReference type="GO" id="GO:0000086">
    <property type="term" value="P:G2/M transition of mitotic cell cycle"/>
    <property type="evidence" value="ECO:0000318"/>
    <property type="project" value="GO_Central"/>
</dbReference>
<dbReference type="OMA" id="MEHEDYR"/>
<accession>A0A7M7NVM3</accession>
<feature type="compositionally biased region" description="Low complexity" evidence="7">
    <location>
        <begin position="78"/>
        <end position="89"/>
    </location>
</feature>
<dbReference type="FunFam" id="3.40.250.10:FF:000036">
    <property type="entry name" value="M-phase inducer phosphatase"/>
    <property type="match status" value="1"/>
</dbReference>
<dbReference type="FunCoup" id="A0A7M7NVM3">
    <property type="interactions" value="804"/>
</dbReference>
<dbReference type="SMART" id="SM00450">
    <property type="entry name" value="RHOD"/>
    <property type="match status" value="1"/>
</dbReference>
<dbReference type="GO" id="GO:0110032">
    <property type="term" value="P:positive regulation of G2/MI transition of meiotic cell cycle"/>
    <property type="evidence" value="ECO:0000318"/>
    <property type="project" value="GO_Central"/>
</dbReference>
<dbReference type="GO" id="GO:0051301">
    <property type="term" value="P:cell division"/>
    <property type="evidence" value="ECO:0007669"/>
    <property type="project" value="UniProtKB-UniRule"/>
</dbReference>
<evidence type="ECO:0000256" key="2">
    <source>
        <dbReference type="ARBA" id="ARBA00022618"/>
    </source>
</evidence>
<feature type="compositionally biased region" description="Acidic residues" evidence="7">
    <location>
        <begin position="267"/>
        <end position="287"/>
    </location>
</feature>
<dbReference type="GO" id="GO:0010971">
    <property type="term" value="P:positive regulation of G2/M transition of mitotic cell cycle"/>
    <property type="evidence" value="ECO:0000318"/>
    <property type="project" value="GO_Central"/>
</dbReference>
<dbReference type="EC" id="3.1.3.48" evidence="6"/>
<dbReference type="KEGG" id="spu:576121"/>